<dbReference type="GO" id="GO:0016746">
    <property type="term" value="F:acyltransferase activity"/>
    <property type="evidence" value="ECO:0007669"/>
    <property type="project" value="UniProtKB-KW"/>
</dbReference>
<dbReference type="Gene3D" id="3.30.559.10">
    <property type="entry name" value="Chloramphenicol acetyltransferase-like domain"/>
    <property type="match status" value="1"/>
</dbReference>
<evidence type="ECO:0000313" key="5">
    <source>
        <dbReference type="EMBL" id="KAG6410253.1"/>
    </source>
</evidence>
<name>A0A8X8XDU0_SALSN</name>
<evidence type="ECO:0000256" key="3">
    <source>
        <dbReference type="ARBA" id="ARBA00023315"/>
    </source>
</evidence>
<dbReference type="PANTHER" id="PTHR31623:SF110">
    <property type="entry name" value="VINORINE SYNTHASE-LIKE"/>
    <property type="match status" value="1"/>
</dbReference>
<feature type="compositionally biased region" description="Low complexity" evidence="4">
    <location>
        <begin position="11"/>
        <end position="20"/>
    </location>
</feature>
<feature type="region of interest" description="Disordered" evidence="4">
    <location>
        <begin position="1"/>
        <end position="25"/>
    </location>
</feature>
<comment type="caution">
    <text evidence="5">The sequence shown here is derived from an EMBL/GenBank/DDBJ whole genome shotgun (WGS) entry which is preliminary data.</text>
</comment>
<evidence type="ECO:0000256" key="4">
    <source>
        <dbReference type="SAM" id="MobiDB-lite"/>
    </source>
</evidence>
<keyword evidence="2" id="KW-0808">Transferase</keyword>
<keyword evidence="3" id="KW-0012">Acyltransferase</keyword>
<feature type="compositionally biased region" description="Basic and acidic residues" evidence="4">
    <location>
        <begin position="197"/>
        <end position="209"/>
    </location>
</feature>
<organism evidence="5">
    <name type="scientific">Salvia splendens</name>
    <name type="common">Scarlet sage</name>
    <dbReference type="NCBI Taxonomy" id="180675"/>
    <lineage>
        <taxon>Eukaryota</taxon>
        <taxon>Viridiplantae</taxon>
        <taxon>Streptophyta</taxon>
        <taxon>Embryophyta</taxon>
        <taxon>Tracheophyta</taxon>
        <taxon>Spermatophyta</taxon>
        <taxon>Magnoliopsida</taxon>
        <taxon>eudicotyledons</taxon>
        <taxon>Gunneridae</taxon>
        <taxon>Pentapetalae</taxon>
        <taxon>asterids</taxon>
        <taxon>lamiids</taxon>
        <taxon>Lamiales</taxon>
        <taxon>Lamiaceae</taxon>
        <taxon>Nepetoideae</taxon>
        <taxon>Mentheae</taxon>
        <taxon>Salviinae</taxon>
        <taxon>Salvia</taxon>
        <taxon>Salvia subgen. Calosphace</taxon>
        <taxon>core Calosphace</taxon>
    </lineage>
</organism>
<comment type="similarity">
    <text evidence="1">Belongs to the plant acyltransferase family.</text>
</comment>
<reference evidence="5" key="1">
    <citation type="submission" date="2018-01" db="EMBL/GenBank/DDBJ databases">
        <authorList>
            <person name="Mao J.F."/>
        </authorList>
    </citation>
    <scope>NUCLEOTIDE SEQUENCE</scope>
    <source>
        <strain evidence="5">Huo1</strain>
        <tissue evidence="5">Leaf</tissue>
    </source>
</reference>
<sequence length="219" mass="24016">MAQIIASDIVKPSSPTPNSSKTHKLSCLDQASPPVYLTLIFFYENHQAKQRQEISQRLKQSLSEALTIFYPLAGRIKQNSFVDCNDAGAEFVEVLIHTRLSQFTENPKIEELEQLVPAGFSPPTNNPILSVKTSYFDCGGVAIAVCFPHKIGDTSFFATFMNAWAAVSRGEASRITPPSFDLAVRFPPTEMLSSGGETRDEEVSFREGEGGEDQGTGSF</sequence>
<evidence type="ECO:0000256" key="1">
    <source>
        <dbReference type="ARBA" id="ARBA00009861"/>
    </source>
</evidence>
<evidence type="ECO:0000256" key="2">
    <source>
        <dbReference type="ARBA" id="ARBA00022679"/>
    </source>
</evidence>
<dbReference type="Pfam" id="PF02458">
    <property type="entry name" value="Transferase"/>
    <property type="match status" value="1"/>
</dbReference>
<protein>
    <submittedName>
        <fullName evidence="5">Uncharacterized protein</fullName>
    </submittedName>
</protein>
<dbReference type="AlphaFoldDB" id="A0A8X8XDU0"/>
<accession>A0A8X8XDU0</accession>
<dbReference type="InterPro" id="IPR023213">
    <property type="entry name" value="CAT-like_dom_sf"/>
</dbReference>
<reference evidence="5" key="2">
    <citation type="submission" date="2020-08" db="EMBL/GenBank/DDBJ databases">
        <title>Plant Genome Project.</title>
        <authorList>
            <person name="Zhang R.-G."/>
        </authorList>
    </citation>
    <scope>NUCLEOTIDE SEQUENCE</scope>
    <source>
        <strain evidence="5">Huo1</strain>
        <tissue evidence="5">Leaf</tissue>
    </source>
</reference>
<dbReference type="EMBL" id="PNBA02000010">
    <property type="protein sequence ID" value="KAG6410253.1"/>
    <property type="molecule type" value="Genomic_DNA"/>
</dbReference>
<evidence type="ECO:0000313" key="6">
    <source>
        <dbReference type="Proteomes" id="UP000298416"/>
    </source>
</evidence>
<dbReference type="Proteomes" id="UP000298416">
    <property type="component" value="Unassembled WGS sequence"/>
</dbReference>
<feature type="region of interest" description="Disordered" evidence="4">
    <location>
        <begin position="191"/>
        <end position="219"/>
    </location>
</feature>
<dbReference type="PANTHER" id="PTHR31623">
    <property type="entry name" value="F21J9.9"/>
    <property type="match status" value="1"/>
</dbReference>
<keyword evidence="6" id="KW-1185">Reference proteome</keyword>
<proteinExistence type="inferred from homology"/>
<gene>
    <name evidence="5" type="ORF">SASPL_128306</name>
</gene>